<dbReference type="RefSeq" id="WP_162360076.1">
    <property type="nucleotide sequence ID" value="NZ_CP048209.1"/>
</dbReference>
<protein>
    <submittedName>
        <fullName evidence="3">Stage II sporulation protein R</fullName>
    </submittedName>
</protein>
<evidence type="ECO:0000313" key="3">
    <source>
        <dbReference type="EMBL" id="QHT63516.1"/>
    </source>
</evidence>
<feature type="compositionally biased region" description="Low complexity" evidence="1">
    <location>
        <begin position="221"/>
        <end position="236"/>
    </location>
</feature>
<name>A0A6C0G2B3_9BACL</name>
<keyword evidence="2" id="KW-1133">Transmembrane helix</keyword>
<evidence type="ECO:0000256" key="2">
    <source>
        <dbReference type="SAM" id="Phobius"/>
    </source>
</evidence>
<keyword evidence="2" id="KW-0812">Transmembrane</keyword>
<reference evidence="3 4" key="1">
    <citation type="submission" date="2020-01" db="EMBL/GenBank/DDBJ databases">
        <title>Paenibacillus sp. nov., isolated from tomato rhizosphere.</title>
        <authorList>
            <person name="Weon H.-Y."/>
            <person name="Lee S.A."/>
        </authorList>
    </citation>
    <scope>NUCLEOTIDE SEQUENCE [LARGE SCALE GENOMIC DNA]</scope>
    <source>
        <strain evidence="3 4">12200R-189</strain>
    </source>
</reference>
<feature type="region of interest" description="Disordered" evidence="1">
    <location>
        <begin position="187"/>
        <end position="236"/>
    </location>
</feature>
<evidence type="ECO:0000313" key="4">
    <source>
        <dbReference type="Proteomes" id="UP000476064"/>
    </source>
</evidence>
<dbReference type="Proteomes" id="UP000476064">
    <property type="component" value="Chromosome"/>
</dbReference>
<dbReference type="EMBL" id="CP048209">
    <property type="protein sequence ID" value="QHT63516.1"/>
    <property type="molecule type" value="Genomic_DNA"/>
</dbReference>
<gene>
    <name evidence="3" type="primary">spoIIR</name>
    <name evidence="3" type="ORF">GXP70_28550</name>
</gene>
<organism evidence="3 4">
    <name type="scientific">Paenibacillus lycopersici</name>
    <dbReference type="NCBI Taxonomy" id="2704462"/>
    <lineage>
        <taxon>Bacteria</taxon>
        <taxon>Bacillati</taxon>
        <taxon>Bacillota</taxon>
        <taxon>Bacilli</taxon>
        <taxon>Bacillales</taxon>
        <taxon>Paenibacillaceae</taxon>
        <taxon>Paenibacillus</taxon>
    </lineage>
</organism>
<feature type="compositionally biased region" description="Basic and acidic residues" evidence="1">
    <location>
        <begin position="187"/>
        <end position="196"/>
    </location>
</feature>
<dbReference type="InterPro" id="IPR014202">
    <property type="entry name" value="Spore_II_R"/>
</dbReference>
<sequence length="261" mass="28078">MIRTYSRFPYRPVYGYVLLIAAILLMSWENQRADAAIAGGSIPAESIRLRILANSDSALDQLVKRQVRDAIVDEMNTWVAGPQTIEEARSTIVAHMGDIDAIIAAKLSERSFTYGYKAELGSVPFPTKIYGTEVYPAGNYEALRVTLGAGAGQNWWCVLFPPLCFVDAVSGEASTPATAAVTTAAAKADDAQKDGANDSVKQDAGAKTGSAKADAVQAKADNNGQAQQADAGSNDGTKQPEVKFFLWELLKSIFSFFKHLF</sequence>
<dbReference type="AlphaFoldDB" id="A0A6C0G2B3"/>
<dbReference type="KEGG" id="plyc:GXP70_28550"/>
<feature type="transmembrane region" description="Helical" evidence="2">
    <location>
        <begin position="12"/>
        <end position="28"/>
    </location>
</feature>
<proteinExistence type="predicted"/>
<evidence type="ECO:0000256" key="1">
    <source>
        <dbReference type="SAM" id="MobiDB-lite"/>
    </source>
</evidence>
<keyword evidence="4" id="KW-1185">Reference proteome</keyword>
<dbReference type="NCBIfam" id="TIGR02837">
    <property type="entry name" value="spore_II_R"/>
    <property type="match status" value="1"/>
</dbReference>
<accession>A0A6C0G2B3</accession>
<keyword evidence="2" id="KW-0472">Membrane</keyword>
<dbReference type="Pfam" id="PF09551">
    <property type="entry name" value="Spore_II_R"/>
    <property type="match status" value="1"/>
</dbReference>